<dbReference type="Proteomes" id="UP001145069">
    <property type="component" value="Unassembled WGS sequence"/>
</dbReference>
<dbReference type="CDD" id="cd13441">
    <property type="entry name" value="CamS_repeat_1"/>
    <property type="match status" value="1"/>
</dbReference>
<protein>
    <submittedName>
        <fullName evidence="2">CamS family sex pheromone protein</fullName>
    </submittedName>
</protein>
<dbReference type="Pfam" id="PF07537">
    <property type="entry name" value="CamS"/>
    <property type="match status" value="1"/>
</dbReference>
<accession>A0A9X3WFI2</accession>
<organism evidence="2 3">
    <name type="scientific">Aquibacillus salsiterrae</name>
    <dbReference type="NCBI Taxonomy" id="2950439"/>
    <lineage>
        <taxon>Bacteria</taxon>
        <taxon>Bacillati</taxon>
        <taxon>Bacillota</taxon>
        <taxon>Bacilli</taxon>
        <taxon>Bacillales</taxon>
        <taxon>Bacillaceae</taxon>
        <taxon>Aquibacillus</taxon>
    </lineage>
</organism>
<keyword evidence="1" id="KW-0732">Signal</keyword>
<evidence type="ECO:0000313" key="2">
    <source>
        <dbReference type="EMBL" id="MDC3417501.1"/>
    </source>
</evidence>
<dbReference type="RefSeq" id="WP_272446566.1">
    <property type="nucleotide sequence ID" value="NZ_JAMQKC010000009.1"/>
</dbReference>
<reference evidence="2" key="1">
    <citation type="submission" date="2022-06" db="EMBL/GenBank/DDBJ databases">
        <title>Aquibacillus sp. a new bacterium isolated from soil saline samples.</title>
        <authorList>
            <person name="Galisteo C."/>
            <person name="De La Haba R."/>
            <person name="Sanchez-Porro C."/>
            <person name="Ventosa A."/>
        </authorList>
    </citation>
    <scope>NUCLEOTIDE SEQUENCE</scope>
    <source>
        <strain evidence="2">3ASR75-54</strain>
    </source>
</reference>
<gene>
    <name evidence="2" type="ORF">NC799_11395</name>
</gene>
<proteinExistence type="predicted"/>
<feature type="chain" id="PRO_5040755768" evidence="1">
    <location>
        <begin position="20"/>
        <end position="382"/>
    </location>
</feature>
<dbReference type="EMBL" id="JAMQKC010000009">
    <property type="protein sequence ID" value="MDC3417501.1"/>
    <property type="molecule type" value="Genomic_DNA"/>
</dbReference>
<dbReference type="InterPro" id="IPR011426">
    <property type="entry name" value="CamS"/>
</dbReference>
<comment type="caution">
    <text evidence="2">The sequence shown here is derived from an EMBL/GenBank/DDBJ whole genome shotgun (WGS) entry which is preliminary data.</text>
</comment>
<dbReference type="PIRSF" id="PIRSF012509">
    <property type="entry name" value="CamS"/>
    <property type="match status" value="1"/>
</dbReference>
<feature type="signal peptide" evidence="1">
    <location>
        <begin position="1"/>
        <end position="19"/>
    </location>
</feature>
<dbReference type="Gene3D" id="3.10.570.10">
    <property type="entry name" value="sex pheromone staph- cam373 precursor domain"/>
    <property type="match status" value="1"/>
</dbReference>
<keyword evidence="3" id="KW-1185">Reference proteome</keyword>
<dbReference type="PROSITE" id="PS51257">
    <property type="entry name" value="PROKAR_LIPOPROTEIN"/>
    <property type="match status" value="1"/>
</dbReference>
<evidence type="ECO:0000313" key="3">
    <source>
        <dbReference type="Proteomes" id="UP001145069"/>
    </source>
</evidence>
<name>A0A9X3WFI2_9BACI</name>
<dbReference type="CDD" id="cd13440">
    <property type="entry name" value="CamS_repeat_2"/>
    <property type="match status" value="1"/>
</dbReference>
<sequence length="382" mass="43601">MKRIGICCMGLLLVLTSCAPSFNKQPDEVIEENQDETGEQETAIIPSYNISDQEYRVMVPYKIGKARGVIVNQVANRLDIDELEEGLRRHSKEAFDPDQYYFQEGQYITEDIAYDWLERYEVDKEELGLNPEIEDPSDVEQQRENPKYLSHVLEQNYLVKTNDNFVELGGVSIGIALKSTYRFQTEIGGPYFYEEIPNDTMLEKGNEIAEEVLERTRSIEGLSEVPILIALYREASQDSLTPGSFVAKALVDAKSSNIDGWETVNEEYILFPSSAAKEKYPDISANLNDFEQDIANFFPNYVSVIGEGFYVNEQLQKLTLEIPIIFYGKAEVIGFTQYVYGLVKEGFQNHYDLEINITSNDKQEALITREAGEDDLNVHVYN</sequence>
<evidence type="ECO:0000256" key="1">
    <source>
        <dbReference type="SAM" id="SignalP"/>
    </source>
</evidence>
<dbReference type="AlphaFoldDB" id="A0A9X3WFI2"/>